<evidence type="ECO:0000313" key="1">
    <source>
        <dbReference type="Proteomes" id="UP000887576"/>
    </source>
</evidence>
<dbReference type="Proteomes" id="UP000887576">
    <property type="component" value="Unplaced"/>
</dbReference>
<accession>A0AC34QK36</accession>
<organism evidence="1 2">
    <name type="scientific">Panagrolaimus sp. JU765</name>
    <dbReference type="NCBI Taxonomy" id="591449"/>
    <lineage>
        <taxon>Eukaryota</taxon>
        <taxon>Metazoa</taxon>
        <taxon>Ecdysozoa</taxon>
        <taxon>Nematoda</taxon>
        <taxon>Chromadorea</taxon>
        <taxon>Rhabditida</taxon>
        <taxon>Tylenchina</taxon>
        <taxon>Panagrolaimomorpha</taxon>
        <taxon>Panagrolaimoidea</taxon>
        <taxon>Panagrolaimidae</taxon>
        <taxon>Panagrolaimus</taxon>
    </lineage>
</organism>
<name>A0AC34QK36_9BILA</name>
<sequence length="435" mass="50422">MSETDSGFNGGTTDSDNPGSPSIVISNEVDYEFDVFGSDYRTFLHNQIKKVVEAERLKRHLNKNDELNVGIDLCKNLLLEIGNRDERKAAQVMDLMIELKLELVQLKENLTNGLSMEAIVHNNGHELVLQSSTGKNPYCEVCVSTIWRLAQSWRRCSRCGLRTHDRCVADMKLQCAAVIVSSPDFHFNPDICPETSLVDQHYECFECHSPIAFEEGAEHEPRLCDYTGHYYCQKCHWKDELVIPARAIHNWDFVPRPVCRSTKKLLVVAMKKPIINVEKMNPMLVQFVNGMSELCKIRRQILFMKCYFISCRSARKLRILQYLNRYQHFVEESEMYCLDDLIQLATGNLLVEIREIMGVFKKHITEECETCKGHAFICELCSNKEFLFPFTEKTSICRDCCAVFHESCFLRVSRRCPRCSRRESRRLSSLPEKRE</sequence>
<protein>
    <submittedName>
        <fullName evidence="2">Phorbol-ester/DAG-type domain-containing protein</fullName>
    </submittedName>
</protein>
<proteinExistence type="predicted"/>
<evidence type="ECO:0000313" key="2">
    <source>
        <dbReference type="WBParaSite" id="JU765_v2.g17061.t1"/>
    </source>
</evidence>
<reference evidence="2" key="1">
    <citation type="submission" date="2022-11" db="UniProtKB">
        <authorList>
            <consortium name="WormBaseParasite"/>
        </authorList>
    </citation>
    <scope>IDENTIFICATION</scope>
</reference>
<dbReference type="WBParaSite" id="JU765_v2.g17061.t1">
    <property type="protein sequence ID" value="JU765_v2.g17061.t1"/>
    <property type="gene ID" value="JU765_v2.g17061"/>
</dbReference>